<protein>
    <submittedName>
        <fullName evidence="1">Uncharacterized protein</fullName>
    </submittedName>
</protein>
<name>A0A8J2PS14_9HEXA</name>
<accession>A0A8J2PS14</accession>
<dbReference type="OrthoDB" id="9981647at2759"/>
<comment type="caution">
    <text evidence="1">The sequence shown here is derived from an EMBL/GenBank/DDBJ whole genome shotgun (WGS) entry which is preliminary data.</text>
</comment>
<evidence type="ECO:0000313" key="2">
    <source>
        <dbReference type="Proteomes" id="UP000708208"/>
    </source>
</evidence>
<dbReference type="Proteomes" id="UP000708208">
    <property type="component" value="Unassembled WGS sequence"/>
</dbReference>
<gene>
    <name evidence="1" type="ORF">AFUS01_LOCUS35510</name>
</gene>
<sequence length="173" mass="19284">LEVDVPKTCVHKIPTNGSTLGVCVCCPMESYTNAPAQAADPNYQTHVNYKLLPIDRCGLSYHSTDSKIIGGNIANPGDFPWMTRIGLTGPSDREYPLKIIQLAEINENREYECIRDFIGSSRPNKGIVAFSMPEDYEPEELIIQPGYEYRSGSVDDIALIRLNRDINITNCKS</sequence>
<dbReference type="EMBL" id="CAJVCH010536085">
    <property type="protein sequence ID" value="CAG7825401.1"/>
    <property type="molecule type" value="Genomic_DNA"/>
</dbReference>
<proteinExistence type="predicted"/>
<keyword evidence="2" id="KW-1185">Reference proteome</keyword>
<feature type="non-terminal residue" evidence="1">
    <location>
        <position position="173"/>
    </location>
</feature>
<reference evidence="1" key="1">
    <citation type="submission" date="2021-06" db="EMBL/GenBank/DDBJ databases">
        <authorList>
            <person name="Hodson N. C."/>
            <person name="Mongue J. A."/>
            <person name="Jaron S. K."/>
        </authorList>
    </citation>
    <scope>NUCLEOTIDE SEQUENCE</scope>
</reference>
<evidence type="ECO:0000313" key="1">
    <source>
        <dbReference type="EMBL" id="CAG7825401.1"/>
    </source>
</evidence>
<organism evidence="1 2">
    <name type="scientific">Allacma fusca</name>
    <dbReference type="NCBI Taxonomy" id="39272"/>
    <lineage>
        <taxon>Eukaryota</taxon>
        <taxon>Metazoa</taxon>
        <taxon>Ecdysozoa</taxon>
        <taxon>Arthropoda</taxon>
        <taxon>Hexapoda</taxon>
        <taxon>Collembola</taxon>
        <taxon>Symphypleona</taxon>
        <taxon>Sminthuridae</taxon>
        <taxon>Allacma</taxon>
    </lineage>
</organism>
<dbReference type="AlphaFoldDB" id="A0A8J2PS14"/>